<protein>
    <submittedName>
        <fullName evidence="1">Uncharacterized protein</fullName>
    </submittedName>
</protein>
<organism evidence="1">
    <name type="scientific">Rhizophora mucronata</name>
    <name type="common">Asiatic mangrove</name>
    <dbReference type="NCBI Taxonomy" id="61149"/>
    <lineage>
        <taxon>Eukaryota</taxon>
        <taxon>Viridiplantae</taxon>
        <taxon>Streptophyta</taxon>
        <taxon>Embryophyta</taxon>
        <taxon>Tracheophyta</taxon>
        <taxon>Spermatophyta</taxon>
        <taxon>Magnoliopsida</taxon>
        <taxon>eudicotyledons</taxon>
        <taxon>Gunneridae</taxon>
        <taxon>Pentapetalae</taxon>
        <taxon>rosids</taxon>
        <taxon>fabids</taxon>
        <taxon>Malpighiales</taxon>
        <taxon>Rhizophoraceae</taxon>
        <taxon>Rhizophora</taxon>
    </lineage>
</organism>
<reference evidence="1" key="1">
    <citation type="submission" date="2018-02" db="EMBL/GenBank/DDBJ databases">
        <title>Rhizophora mucronata_Transcriptome.</title>
        <authorList>
            <person name="Meera S.P."/>
            <person name="Sreeshan A."/>
            <person name="Augustine A."/>
        </authorList>
    </citation>
    <scope>NUCLEOTIDE SEQUENCE</scope>
    <source>
        <tissue evidence="1">Leaf</tissue>
    </source>
</reference>
<accession>A0A2P2JRE2</accession>
<proteinExistence type="predicted"/>
<sequence length="24" mass="2856">MLVIVLYYFANVMANGYNLEYLEL</sequence>
<dbReference type="EMBL" id="GGEC01015550">
    <property type="protein sequence ID" value="MBW96033.1"/>
    <property type="molecule type" value="Transcribed_RNA"/>
</dbReference>
<dbReference type="AlphaFoldDB" id="A0A2P2JRE2"/>
<evidence type="ECO:0000313" key="1">
    <source>
        <dbReference type="EMBL" id="MBW96033.1"/>
    </source>
</evidence>
<name>A0A2P2JRE2_RHIMU</name>